<reference evidence="10" key="1">
    <citation type="submission" date="2020-05" db="UniProtKB">
        <authorList>
            <consortium name="EnsemblMetazoa"/>
        </authorList>
    </citation>
    <scope>IDENTIFICATION</scope>
    <source>
        <strain evidence="10">Aabys</strain>
    </source>
</reference>
<keyword evidence="7" id="KW-0862">Zinc</keyword>
<organism evidence="10">
    <name type="scientific">Musca domestica</name>
    <name type="common">House fly</name>
    <dbReference type="NCBI Taxonomy" id="7370"/>
    <lineage>
        <taxon>Eukaryota</taxon>
        <taxon>Metazoa</taxon>
        <taxon>Ecdysozoa</taxon>
        <taxon>Arthropoda</taxon>
        <taxon>Hexapoda</taxon>
        <taxon>Insecta</taxon>
        <taxon>Pterygota</taxon>
        <taxon>Neoptera</taxon>
        <taxon>Endopterygota</taxon>
        <taxon>Diptera</taxon>
        <taxon>Brachycera</taxon>
        <taxon>Muscomorpha</taxon>
        <taxon>Muscoidea</taxon>
        <taxon>Muscidae</taxon>
        <taxon>Musca</taxon>
    </lineage>
</organism>
<dbReference type="Pfam" id="PF12906">
    <property type="entry name" value="RINGv"/>
    <property type="match status" value="1"/>
</dbReference>
<dbReference type="GO" id="GO:0008270">
    <property type="term" value="F:zinc ion binding"/>
    <property type="evidence" value="ECO:0007669"/>
    <property type="project" value="UniProtKB-KW"/>
</dbReference>
<evidence type="ECO:0000256" key="2">
    <source>
        <dbReference type="ARBA" id="ARBA00022679"/>
    </source>
</evidence>
<sequence length="326" mass="37433">MVNDITKCKNHKENRISIDIVTATTRCYDSGIGSRTQVPLMSMYALSRIRVLVTTTVTVTTTTTIFELSIHCQLLVDYMVVEVRQCYEAMTDNQPAPSGLSVTSAIRLYNSVAVNDENMVMRPIITARREDEDTMSLQKSIETLMSLDENGNSCRICRWNRSDLDIMESPCLCRGTVGHIHLQCLKRWIMHRRNIHCEICNASFIIPVEKLSWQQKLANFCKQCAIPIVRNLLFSFSLLPLGHVVLQQVLFCMETINQSPNERLTFAEIMVASCTLMTSSALFFHFFEFTTTRLFLIRNILRQWWNFGNITDFPPVEIDSGLFDFL</sequence>
<protein>
    <submittedName>
        <fullName evidence="10">Uncharacterized protein</fullName>
    </submittedName>
</protein>
<dbReference type="Gene3D" id="3.30.40.10">
    <property type="entry name" value="Zinc/RING finger domain, C3HC4 (zinc finger)"/>
    <property type="match status" value="1"/>
</dbReference>
<accession>A0A1I8N7X1</accession>
<dbReference type="STRING" id="7370.A0A1I8N7X1"/>
<dbReference type="VEuPathDB" id="VectorBase:MDOMA2_006420"/>
<keyword evidence="9" id="KW-0472">Membrane</keyword>
<evidence type="ECO:0000256" key="4">
    <source>
        <dbReference type="ARBA" id="ARBA00022723"/>
    </source>
</evidence>
<dbReference type="VEuPathDB" id="VectorBase:MDOA012487"/>
<dbReference type="CDD" id="cd16495">
    <property type="entry name" value="RING_CH-C4HC3_MARCH"/>
    <property type="match status" value="1"/>
</dbReference>
<evidence type="ECO:0000313" key="10">
    <source>
        <dbReference type="EnsemblMetazoa" id="MDOA012487-PA"/>
    </source>
</evidence>
<evidence type="ECO:0000256" key="8">
    <source>
        <dbReference type="ARBA" id="ARBA00022989"/>
    </source>
</evidence>
<dbReference type="InterPro" id="IPR013083">
    <property type="entry name" value="Znf_RING/FYVE/PHD"/>
</dbReference>
<keyword evidence="4" id="KW-0479">Metal-binding</keyword>
<dbReference type="PANTHER" id="PTHR46065">
    <property type="entry name" value="E3 UBIQUITIN-PROTEIN LIGASE MARCH 2/3 FAMILY MEMBER"/>
    <property type="match status" value="1"/>
</dbReference>
<dbReference type="InterPro" id="IPR011016">
    <property type="entry name" value="Znf_RING-CH"/>
</dbReference>
<dbReference type="AlphaFoldDB" id="A0A1I8N7X1"/>
<evidence type="ECO:0000256" key="3">
    <source>
        <dbReference type="ARBA" id="ARBA00022692"/>
    </source>
</evidence>
<keyword evidence="2" id="KW-0808">Transferase</keyword>
<evidence type="ECO:0000256" key="9">
    <source>
        <dbReference type="ARBA" id="ARBA00023136"/>
    </source>
</evidence>
<evidence type="ECO:0000256" key="7">
    <source>
        <dbReference type="ARBA" id="ARBA00022833"/>
    </source>
</evidence>
<name>A0A1I8N7X1_MUSDO</name>
<proteinExistence type="predicted"/>
<dbReference type="PROSITE" id="PS51292">
    <property type="entry name" value="ZF_RING_CH"/>
    <property type="match status" value="1"/>
</dbReference>
<keyword evidence="3" id="KW-0812">Transmembrane</keyword>
<dbReference type="SMART" id="SM00744">
    <property type="entry name" value="RINGv"/>
    <property type="match status" value="1"/>
</dbReference>
<evidence type="ECO:0000256" key="1">
    <source>
        <dbReference type="ARBA" id="ARBA00004141"/>
    </source>
</evidence>
<dbReference type="eggNOG" id="KOG1609">
    <property type="taxonomic scope" value="Eukaryota"/>
</dbReference>
<keyword evidence="5" id="KW-0863">Zinc-finger</keyword>
<dbReference type="GO" id="GO:0016020">
    <property type="term" value="C:membrane"/>
    <property type="evidence" value="ECO:0007669"/>
    <property type="project" value="UniProtKB-SubCell"/>
</dbReference>
<dbReference type="GO" id="GO:0004842">
    <property type="term" value="F:ubiquitin-protein transferase activity"/>
    <property type="evidence" value="ECO:0007669"/>
    <property type="project" value="TreeGrafter"/>
</dbReference>
<dbReference type="PANTHER" id="PTHR46065:SF3">
    <property type="entry name" value="FI20425P1"/>
    <property type="match status" value="1"/>
</dbReference>
<keyword evidence="8" id="KW-1133">Transmembrane helix</keyword>
<dbReference type="EnsemblMetazoa" id="MDOA012487-RA">
    <property type="protein sequence ID" value="MDOA012487-PA"/>
    <property type="gene ID" value="MDOA012487"/>
</dbReference>
<keyword evidence="6" id="KW-0833">Ubl conjugation pathway</keyword>
<comment type="subcellular location">
    <subcellularLocation>
        <location evidence="1">Membrane</location>
        <topology evidence="1">Multi-pass membrane protein</topology>
    </subcellularLocation>
</comment>
<dbReference type="SUPFAM" id="SSF57850">
    <property type="entry name" value="RING/U-box"/>
    <property type="match status" value="1"/>
</dbReference>
<evidence type="ECO:0000256" key="5">
    <source>
        <dbReference type="ARBA" id="ARBA00022771"/>
    </source>
</evidence>
<evidence type="ECO:0000256" key="6">
    <source>
        <dbReference type="ARBA" id="ARBA00022786"/>
    </source>
</evidence>
<dbReference type="GO" id="GO:0016567">
    <property type="term" value="P:protein ubiquitination"/>
    <property type="evidence" value="ECO:0007669"/>
    <property type="project" value="TreeGrafter"/>
</dbReference>